<dbReference type="AlphaFoldDB" id="X0C0G7"/>
<evidence type="ECO:0000256" key="1">
    <source>
        <dbReference type="SAM" id="MobiDB-lite"/>
    </source>
</evidence>
<keyword evidence="3" id="KW-1185">Reference proteome</keyword>
<name>X0C0G7_FUSOX</name>
<dbReference type="EMBL" id="KI979549">
    <property type="protein sequence ID" value="EXK76292.1"/>
    <property type="molecule type" value="Genomic_DNA"/>
</dbReference>
<reference evidence="2 3" key="1">
    <citation type="submission" date="2011-11" db="EMBL/GenBank/DDBJ databases">
        <title>The Genome Sequence of Fusarium oxysporum PHW815.</title>
        <authorList>
            <consortium name="The Broad Institute Genome Sequencing Platform"/>
            <person name="Ma L.-J."/>
            <person name="Gale L.R."/>
            <person name="Schwartz D.C."/>
            <person name="Zhou S."/>
            <person name="Corby-Kistler H."/>
            <person name="Young S.K."/>
            <person name="Zeng Q."/>
            <person name="Gargeya S."/>
            <person name="Fitzgerald M."/>
            <person name="Haas B."/>
            <person name="Abouelleil A."/>
            <person name="Alvarado L."/>
            <person name="Arachchi H.M."/>
            <person name="Berlin A."/>
            <person name="Brown A."/>
            <person name="Chapman S.B."/>
            <person name="Chen Z."/>
            <person name="Dunbar C."/>
            <person name="Freedman E."/>
            <person name="Gearin G."/>
            <person name="Goldberg J."/>
            <person name="Griggs A."/>
            <person name="Gujja S."/>
            <person name="Heiman D."/>
            <person name="Howarth C."/>
            <person name="Larson L."/>
            <person name="Lui A."/>
            <person name="MacDonald P.J.P."/>
            <person name="Montmayeur A."/>
            <person name="Murphy C."/>
            <person name="Neiman D."/>
            <person name="Pearson M."/>
            <person name="Priest M."/>
            <person name="Roberts A."/>
            <person name="Saif S."/>
            <person name="Shea T."/>
            <person name="Shenoy N."/>
            <person name="Sisk P."/>
            <person name="Stolte C."/>
            <person name="Sykes S."/>
            <person name="Wortman J."/>
            <person name="Nusbaum C."/>
            <person name="Birren B."/>
        </authorList>
    </citation>
    <scope>NUCLEOTIDE SEQUENCE [LARGE SCALE GENOMIC DNA]</scope>
    <source>
        <strain evidence="2 3">54005</strain>
    </source>
</reference>
<evidence type="ECO:0000313" key="2">
    <source>
        <dbReference type="EMBL" id="EXK76292.1"/>
    </source>
</evidence>
<accession>X0C0G7</accession>
<organism evidence="2 3">
    <name type="scientific">Fusarium oxysporum f. sp. raphani 54005</name>
    <dbReference type="NCBI Taxonomy" id="1089458"/>
    <lineage>
        <taxon>Eukaryota</taxon>
        <taxon>Fungi</taxon>
        <taxon>Dikarya</taxon>
        <taxon>Ascomycota</taxon>
        <taxon>Pezizomycotina</taxon>
        <taxon>Sordariomycetes</taxon>
        <taxon>Hypocreomycetidae</taxon>
        <taxon>Hypocreales</taxon>
        <taxon>Nectriaceae</taxon>
        <taxon>Fusarium</taxon>
        <taxon>Fusarium oxysporum species complex</taxon>
    </lineage>
</organism>
<dbReference type="Proteomes" id="UP000030663">
    <property type="component" value="Unassembled WGS sequence"/>
</dbReference>
<sequence>MTSRAQLKGKKLRKLDPRAHIGYLVGYNSANIFRVWLNNQAVLKADEPVFESGNLDQNQNDDEQVVPDDNQEEVQDDPADKRDYELAIALEEAFRTPPPTEPDQEQGAALSVFLSVVGAEGVRADITLIAIVESCRADFAPVPIETAYHGSFVAGMKFKPGKIHKRNLPDEPKTLKDLDSHLFKEQFRKAQEDHITSHQQMKSFVEVP</sequence>
<proteinExistence type="predicted"/>
<dbReference type="HOGENOM" id="CLU_1320957_0_0_1"/>
<evidence type="ECO:0000313" key="3">
    <source>
        <dbReference type="Proteomes" id="UP000030663"/>
    </source>
</evidence>
<protein>
    <submittedName>
        <fullName evidence="2">Uncharacterized protein</fullName>
    </submittedName>
</protein>
<dbReference type="OrthoDB" id="5017987at2759"/>
<feature type="compositionally biased region" description="Acidic residues" evidence="1">
    <location>
        <begin position="59"/>
        <end position="77"/>
    </location>
</feature>
<gene>
    <name evidence="2" type="ORF">FOQG_18960</name>
</gene>
<feature type="region of interest" description="Disordered" evidence="1">
    <location>
        <begin position="52"/>
        <end position="79"/>
    </location>
</feature>